<sequence length="271" mass="29159">MLSTRLQRPPPPRRAPPAATLVKDVSSDAYISSHVILRLSGAALISQQLLQMKDWVSDIKMAVITADDSLKAIWTSPAVQLPSLSDGATTGGDDVQSLAFASVTLSKLVEEQETQDAFYTKLSETAVVRAEVQKGSQDARLQRYKQQVECQLASSMADGLLPQQQRKNSVPPEKRQILLNPYSTGHRKLPQTASQTGNRPLPSVSTSMPPTMTSPYRTSSSSAVSAPQSPSSSTPVAANGNTLGTSPIPLARQAHRVKGPHSAVQRLRRSQ</sequence>
<dbReference type="RefSeq" id="XP_003876713.1">
    <property type="nucleotide sequence ID" value="XM_003876664.1"/>
</dbReference>
<reference evidence="2 3" key="1">
    <citation type="journal article" date="2011" name="Genome Res.">
        <title>Chromosome and gene copy number variation allow major structural change between species and strains of Leishmania.</title>
        <authorList>
            <person name="Rogers M.B."/>
            <person name="Hilley J.D."/>
            <person name="Dickens N.J."/>
            <person name="Wilkes J."/>
            <person name="Bates P.A."/>
            <person name="Depledge D.P."/>
            <person name="Harris D."/>
            <person name="Her Y."/>
            <person name="Herzyk P."/>
            <person name="Imamura H."/>
            <person name="Otto T.D."/>
            <person name="Sanders M."/>
            <person name="Seeger K."/>
            <person name="Dujardin J.C."/>
            <person name="Berriman M."/>
            <person name="Smith D.F."/>
            <person name="Hertz-Fowler C."/>
            <person name="Mottram J.C."/>
        </authorList>
    </citation>
    <scope>NUCLEOTIDE SEQUENCE [LARGE SCALE GENOMIC DNA]</scope>
    <source>
        <strain evidence="2 3">MHOM/GT/2001/U1103</strain>
    </source>
</reference>
<protein>
    <submittedName>
        <fullName evidence="2">Uncharacterized protein</fullName>
    </submittedName>
</protein>
<proteinExistence type="predicted"/>
<dbReference type="KEGG" id="lmi:LMXM_27_1350"/>
<gene>
    <name evidence="2" type="ORF">LMXM_27_1350</name>
</gene>
<dbReference type="Proteomes" id="UP000007259">
    <property type="component" value="Chromosome 27"/>
</dbReference>
<name>E9AZ41_LEIMU</name>
<accession>E9AZ41</accession>
<keyword evidence="3" id="KW-1185">Reference proteome</keyword>
<feature type="region of interest" description="Disordered" evidence="1">
    <location>
        <begin position="181"/>
        <end position="271"/>
    </location>
</feature>
<dbReference type="PhylomeDB" id="E9AZ41"/>
<evidence type="ECO:0000313" key="3">
    <source>
        <dbReference type="Proteomes" id="UP000007259"/>
    </source>
</evidence>
<dbReference type="AlphaFoldDB" id="E9AZ41"/>
<evidence type="ECO:0000256" key="1">
    <source>
        <dbReference type="SAM" id="MobiDB-lite"/>
    </source>
</evidence>
<feature type="compositionally biased region" description="Low complexity" evidence="1">
    <location>
        <begin position="202"/>
        <end position="238"/>
    </location>
</feature>
<dbReference type="EMBL" id="FR799580">
    <property type="protein sequence ID" value="CBZ28238.1"/>
    <property type="molecule type" value="Genomic_DNA"/>
</dbReference>
<dbReference type="VEuPathDB" id="TriTrypDB:LmxM.27.1350"/>
<organism evidence="2 3">
    <name type="scientific">Leishmania mexicana (strain MHOM/GT/2001/U1103)</name>
    <dbReference type="NCBI Taxonomy" id="929439"/>
    <lineage>
        <taxon>Eukaryota</taxon>
        <taxon>Discoba</taxon>
        <taxon>Euglenozoa</taxon>
        <taxon>Kinetoplastea</taxon>
        <taxon>Metakinetoplastina</taxon>
        <taxon>Trypanosomatida</taxon>
        <taxon>Trypanosomatidae</taxon>
        <taxon>Leishmaniinae</taxon>
        <taxon>Leishmania</taxon>
    </lineage>
</organism>
<dbReference type="OMA" id="AGMHFGQ"/>
<evidence type="ECO:0000313" key="2">
    <source>
        <dbReference type="EMBL" id="CBZ28238.1"/>
    </source>
</evidence>
<dbReference type="GeneID" id="13449909"/>
<dbReference type="OrthoDB" id="273760at2759"/>